<organism evidence="8 9">
    <name type="scientific">Lactococcus garvieae DCC43</name>
    <dbReference type="NCBI Taxonomy" id="1231377"/>
    <lineage>
        <taxon>Bacteria</taxon>
        <taxon>Bacillati</taxon>
        <taxon>Bacillota</taxon>
        <taxon>Bacilli</taxon>
        <taxon>Lactobacillales</taxon>
        <taxon>Streptococcaceae</taxon>
        <taxon>Lactococcus</taxon>
    </lineage>
</organism>
<dbReference type="PROSITE" id="PS00798">
    <property type="entry name" value="ALDOKETO_REDUCTASE_1"/>
    <property type="match status" value="1"/>
</dbReference>
<gene>
    <name evidence="8" type="ORF">C426_1468</name>
</gene>
<dbReference type="EMBL" id="AMQS01000021">
    <property type="protein sequence ID" value="EKF51161.1"/>
    <property type="molecule type" value="Genomic_DNA"/>
</dbReference>
<evidence type="ECO:0000256" key="2">
    <source>
        <dbReference type="ARBA" id="ARBA00022857"/>
    </source>
</evidence>
<name>K2PUQ9_9LACT</name>
<dbReference type="InterPro" id="IPR023210">
    <property type="entry name" value="NADP_OxRdtase_dom"/>
</dbReference>
<evidence type="ECO:0000256" key="3">
    <source>
        <dbReference type="ARBA" id="ARBA00023002"/>
    </source>
</evidence>
<evidence type="ECO:0000256" key="1">
    <source>
        <dbReference type="ARBA" id="ARBA00007905"/>
    </source>
</evidence>
<feature type="domain" description="NADP-dependent oxidoreductase" evidence="7">
    <location>
        <begin position="16"/>
        <end position="266"/>
    </location>
</feature>
<dbReference type="PATRIC" id="fig|1231377.3.peg.1459"/>
<dbReference type="FunFam" id="3.20.20.100:FF:000002">
    <property type="entry name" value="2,5-diketo-D-gluconic acid reductase A"/>
    <property type="match status" value="1"/>
</dbReference>
<reference evidence="8 9" key="1">
    <citation type="journal article" date="2012" name="J. Bacteriol.">
        <title>Genome Sequence of the Bacteriocin-Producing Strain Lactococcus garvieae DCC43.</title>
        <authorList>
            <person name="Gabrielsen C."/>
            <person name="Brede D.A."/>
            <person name="Hernandez P.E."/>
            <person name="Nes I.F."/>
            <person name="Diep D.B."/>
        </authorList>
    </citation>
    <scope>NUCLEOTIDE SEQUENCE [LARGE SCALE GENOMIC DNA]</scope>
    <source>
        <strain evidence="8 9">DCC43</strain>
    </source>
</reference>
<comment type="similarity">
    <text evidence="1">Belongs to the aldo/keto reductase family.</text>
</comment>
<dbReference type="InterPro" id="IPR020471">
    <property type="entry name" value="AKR"/>
</dbReference>
<evidence type="ECO:0000259" key="7">
    <source>
        <dbReference type="Pfam" id="PF00248"/>
    </source>
</evidence>
<dbReference type="AlphaFoldDB" id="K2PUQ9"/>
<dbReference type="InterPro" id="IPR018170">
    <property type="entry name" value="Aldo/ket_reductase_CS"/>
</dbReference>
<comment type="caution">
    <text evidence="8">The sequence shown here is derived from an EMBL/GenBank/DDBJ whole genome shotgun (WGS) entry which is preliminary data.</text>
</comment>
<dbReference type="InterPro" id="IPR036812">
    <property type="entry name" value="NAD(P)_OxRdtase_dom_sf"/>
</dbReference>
<dbReference type="PRINTS" id="PR00069">
    <property type="entry name" value="ALDKETRDTASE"/>
</dbReference>
<feature type="binding site" evidence="5">
    <location>
        <position position="108"/>
    </location>
    <ligand>
        <name>substrate</name>
    </ligand>
</feature>
<evidence type="ECO:0000313" key="9">
    <source>
        <dbReference type="Proteomes" id="UP000006787"/>
    </source>
</evidence>
<dbReference type="Proteomes" id="UP000006787">
    <property type="component" value="Unassembled WGS sequence"/>
</dbReference>
<dbReference type="eggNOG" id="COG0656">
    <property type="taxonomic scope" value="Bacteria"/>
</dbReference>
<evidence type="ECO:0000256" key="4">
    <source>
        <dbReference type="PIRSR" id="PIRSR000097-1"/>
    </source>
</evidence>
<dbReference type="GO" id="GO:0016616">
    <property type="term" value="F:oxidoreductase activity, acting on the CH-OH group of donors, NAD or NADP as acceptor"/>
    <property type="evidence" value="ECO:0007669"/>
    <property type="project" value="UniProtKB-ARBA"/>
</dbReference>
<dbReference type="PANTHER" id="PTHR43827:SF3">
    <property type="entry name" value="NADP-DEPENDENT OXIDOREDUCTASE DOMAIN-CONTAINING PROTEIN"/>
    <property type="match status" value="1"/>
</dbReference>
<feature type="active site" description="Proton donor" evidence="4">
    <location>
        <position position="50"/>
    </location>
</feature>
<accession>K2PUQ9</accession>
<sequence length="284" mass="31869">MLTDTYELINGVKIPKLGFGTWLLDNEQAARAVKEALQAGYRHIDTAEAYENEAGVGRGIRESGIARDEIFVTTKLHAEIKDYDQAKLAIAESLEKLGLDSIDLMIIHSPKPWNDFLGKERYFEGNLAAWKALEEAYEEGKLKAIGVSNFETIDLENLINHGKIPPMVNQVLAHIGNIPSEVIEYSKKHDVLVEAYSPFGHGDMFKHEALKEIADKYGVSVAQLAVRYLLQLGLLPLPKASSLDHVRNNADVDFIIGDSDIKRLDNFTKIEYSKENKVFPVYQK</sequence>
<dbReference type="Gene3D" id="3.20.20.100">
    <property type="entry name" value="NADP-dependent oxidoreductase domain"/>
    <property type="match status" value="1"/>
</dbReference>
<dbReference type="PANTHER" id="PTHR43827">
    <property type="entry name" value="2,5-DIKETO-D-GLUCONIC ACID REDUCTASE"/>
    <property type="match status" value="1"/>
</dbReference>
<dbReference type="CDD" id="cd19071">
    <property type="entry name" value="AKR_AKR1-5-like"/>
    <property type="match status" value="1"/>
</dbReference>
<keyword evidence="2" id="KW-0521">NADP</keyword>
<dbReference type="SUPFAM" id="SSF51430">
    <property type="entry name" value="NAD(P)-linked oxidoreductase"/>
    <property type="match status" value="1"/>
</dbReference>
<keyword evidence="3" id="KW-0560">Oxidoreductase</keyword>
<evidence type="ECO:0000313" key="8">
    <source>
        <dbReference type="EMBL" id="EKF51161.1"/>
    </source>
</evidence>
<feature type="site" description="Lowers pKa of active site Tyr" evidence="6">
    <location>
        <position position="75"/>
    </location>
</feature>
<dbReference type="PIRSF" id="PIRSF000097">
    <property type="entry name" value="AKR"/>
    <property type="match status" value="1"/>
</dbReference>
<evidence type="ECO:0000256" key="5">
    <source>
        <dbReference type="PIRSR" id="PIRSR000097-2"/>
    </source>
</evidence>
<dbReference type="RefSeq" id="WP_003136014.1">
    <property type="nucleotide sequence ID" value="NZ_AMQS01000021.1"/>
</dbReference>
<protein>
    <submittedName>
        <fullName evidence="8">Oxidoreductase of aldo/keto reductase family, subgroup 1</fullName>
    </submittedName>
</protein>
<proteinExistence type="inferred from homology"/>
<evidence type="ECO:0000256" key="6">
    <source>
        <dbReference type="PIRSR" id="PIRSR000097-3"/>
    </source>
</evidence>
<dbReference type="Pfam" id="PF00248">
    <property type="entry name" value="Aldo_ket_red"/>
    <property type="match status" value="1"/>
</dbReference>